<evidence type="ECO:0000259" key="5">
    <source>
        <dbReference type="Pfam" id="PF04539"/>
    </source>
</evidence>
<dbReference type="Proteomes" id="UP000659630">
    <property type="component" value="Unassembled WGS sequence"/>
</dbReference>
<dbReference type="Pfam" id="PF04542">
    <property type="entry name" value="Sigma70_r2"/>
    <property type="match status" value="1"/>
</dbReference>
<dbReference type="Pfam" id="PF04545">
    <property type="entry name" value="Sigma70_r4"/>
    <property type="match status" value="1"/>
</dbReference>
<keyword evidence="9" id="KW-1185">Reference proteome</keyword>
<dbReference type="PANTHER" id="PTHR30603:SF17">
    <property type="entry name" value="RNA POLYMERASE SIGMA-G FACTOR"/>
    <property type="match status" value="1"/>
</dbReference>
<evidence type="ECO:0000256" key="1">
    <source>
        <dbReference type="ARBA" id="ARBA00023015"/>
    </source>
</evidence>
<organism evidence="8 9">
    <name type="scientific">Anaerofilum hominis</name>
    <dbReference type="NCBI Taxonomy" id="2763016"/>
    <lineage>
        <taxon>Bacteria</taxon>
        <taxon>Bacillati</taxon>
        <taxon>Bacillota</taxon>
        <taxon>Clostridia</taxon>
        <taxon>Eubacteriales</taxon>
        <taxon>Oscillospiraceae</taxon>
        <taxon>Anaerofilum</taxon>
    </lineage>
</organism>
<feature type="domain" description="RNA polymerase sigma-70 region 3" evidence="5">
    <location>
        <begin position="89"/>
        <end position="145"/>
    </location>
</feature>
<accession>A0A923L1K4</accession>
<evidence type="ECO:0000256" key="2">
    <source>
        <dbReference type="ARBA" id="ARBA00023082"/>
    </source>
</evidence>
<dbReference type="Gene3D" id="1.20.120.1810">
    <property type="match status" value="1"/>
</dbReference>
<keyword evidence="4" id="KW-0804">Transcription</keyword>
<dbReference type="PRINTS" id="PR00046">
    <property type="entry name" value="SIGMA70FCT"/>
</dbReference>
<keyword evidence="2" id="KW-0731">Sigma factor</keyword>
<evidence type="ECO:0000259" key="7">
    <source>
        <dbReference type="Pfam" id="PF04545"/>
    </source>
</evidence>
<dbReference type="InterPro" id="IPR014284">
    <property type="entry name" value="RNA_pol_sigma-70_dom"/>
</dbReference>
<keyword evidence="1" id="KW-0805">Transcription regulation</keyword>
<evidence type="ECO:0000313" key="9">
    <source>
        <dbReference type="Proteomes" id="UP000659630"/>
    </source>
</evidence>
<evidence type="ECO:0000313" key="8">
    <source>
        <dbReference type="EMBL" id="MBC5581573.1"/>
    </source>
</evidence>
<dbReference type="SUPFAM" id="SSF88946">
    <property type="entry name" value="Sigma2 domain of RNA polymerase sigma factors"/>
    <property type="match status" value="1"/>
</dbReference>
<name>A0A923L1K4_9FIRM</name>
<dbReference type="InterPro" id="IPR013325">
    <property type="entry name" value="RNA_pol_sigma_r2"/>
</dbReference>
<comment type="caution">
    <text evidence="8">The sequence shown here is derived from an EMBL/GenBank/DDBJ whole genome shotgun (WGS) entry which is preliminary data.</text>
</comment>
<dbReference type="Pfam" id="PF04539">
    <property type="entry name" value="Sigma70_r3"/>
    <property type="match status" value="1"/>
</dbReference>
<dbReference type="InterPro" id="IPR036388">
    <property type="entry name" value="WH-like_DNA-bd_sf"/>
</dbReference>
<dbReference type="SUPFAM" id="SSF88659">
    <property type="entry name" value="Sigma3 and sigma4 domains of RNA polymerase sigma factors"/>
    <property type="match status" value="2"/>
</dbReference>
<gene>
    <name evidence="8" type="ORF">H8S23_08630</name>
</gene>
<feature type="domain" description="RNA polymerase sigma-70 region 4" evidence="7">
    <location>
        <begin position="171"/>
        <end position="218"/>
    </location>
</feature>
<dbReference type="InterPro" id="IPR050239">
    <property type="entry name" value="Sigma-70_RNA_pol_init_factors"/>
</dbReference>
<evidence type="ECO:0000256" key="3">
    <source>
        <dbReference type="ARBA" id="ARBA00023125"/>
    </source>
</evidence>
<protein>
    <submittedName>
        <fullName evidence="8">Sigma-70 family RNA polymerase sigma factor</fullName>
    </submittedName>
</protein>
<dbReference type="GO" id="GO:0016987">
    <property type="term" value="F:sigma factor activity"/>
    <property type="evidence" value="ECO:0007669"/>
    <property type="project" value="UniProtKB-KW"/>
</dbReference>
<dbReference type="InterPro" id="IPR007630">
    <property type="entry name" value="RNA_pol_sigma70_r4"/>
</dbReference>
<feature type="domain" description="RNA polymerase sigma-70 region 2" evidence="6">
    <location>
        <begin position="12"/>
        <end position="78"/>
    </location>
</feature>
<dbReference type="Gene3D" id="1.10.10.10">
    <property type="entry name" value="Winged helix-like DNA-binding domain superfamily/Winged helix DNA-binding domain"/>
    <property type="match status" value="2"/>
</dbReference>
<keyword evidence="3" id="KW-0238">DNA-binding</keyword>
<dbReference type="NCBIfam" id="TIGR02937">
    <property type="entry name" value="sigma70-ECF"/>
    <property type="match status" value="1"/>
</dbReference>
<evidence type="ECO:0000259" key="6">
    <source>
        <dbReference type="Pfam" id="PF04542"/>
    </source>
</evidence>
<dbReference type="GO" id="GO:0003677">
    <property type="term" value="F:DNA binding"/>
    <property type="evidence" value="ECO:0007669"/>
    <property type="project" value="UniProtKB-KW"/>
</dbReference>
<dbReference type="InterPro" id="IPR013324">
    <property type="entry name" value="RNA_pol_sigma_r3/r4-like"/>
</dbReference>
<dbReference type="PANTHER" id="PTHR30603">
    <property type="entry name" value="RNA POLYMERASE SIGMA FACTOR RPO"/>
    <property type="match status" value="1"/>
</dbReference>
<dbReference type="RefSeq" id="WP_186887914.1">
    <property type="nucleotide sequence ID" value="NZ_JACONZ010000002.1"/>
</dbReference>
<dbReference type="InterPro" id="IPR007624">
    <property type="entry name" value="RNA_pol_sigma70_r3"/>
</dbReference>
<dbReference type="GO" id="GO:0006352">
    <property type="term" value="P:DNA-templated transcription initiation"/>
    <property type="evidence" value="ECO:0007669"/>
    <property type="project" value="InterPro"/>
</dbReference>
<dbReference type="InterPro" id="IPR000943">
    <property type="entry name" value="RNA_pol_sigma70"/>
</dbReference>
<dbReference type="EMBL" id="JACONZ010000002">
    <property type="protein sequence ID" value="MBC5581573.1"/>
    <property type="molecule type" value="Genomic_DNA"/>
</dbReference>
<proteinExistence type="predicted"/>
<sequence length="223" mass="24987">MPLKQCSRDEFIENNLGLVHACANRFRGRGIEYDDLYSAGCMGLVKAYDAFDEERGVQFSTYAVPVILGEIKKLFRDGGSVKVSRSLKELSLKINAARDTLQKKTGTQPTVGELAAYLQVSPEQVAEAISAAMPVLSLTPVQDEDSPSQFDIPVNSDEEKIAETLALRETLRRLDERDRLLIRCRFYEGKTQSETAKRLGTTQVQISRRERKLLAMLRGLLTD</sequence>
<dbReference type="CDD" id="cd06171">
    <property type="entry name" value="Sigma70_r4"/>
    <property type="match status" value="1"/>
</dbReference>
<reference evidence="8" key="1">
    <citation type="submission" date="2020-08" db="EMBL/GenBank/DDBJ databases">
        <title>Genome public.</title>
        <authorList>
            <person name="Liu C."/>
            <person name="Sun Q."/>
        </authorList>
    </citation>
    <scope>NUCLEOTIDE SEQUENCE</scope>
    <source>
        <strain evidence="8">BX8</strain>
    </source>
</reference>
<dbReference type="AlphaFoldDB" id="A0A923L1K4"/>
<evidence type="ECO:0000256" key="4">
    <source>
        <dbReference type="ARBA" id="ARBA00023163"/>
    </source>
</evidence>
<dbReference type="InterPro" id="IPR007627">
    <property type="entry name" value="RNA_pol_sigma70_r2"/>
</dbReference>